<keyword evidence="1" id="KW-0812">Transmembrane</keyword>
<sequence>MEYSTRVILSLTVRLFRFRPSGVTTVITVLYLLLVTASVIYIQELRKVEWRAAYGWLPSLLAATGFPLIFTVMRMYPNGTRIARMALLYVFTLGWHIVYELVLYLDGRTFDHIDNLAAAIGAVIGVAVYELINYREFSRLALKLAAVPEE</sequence>
<organism evidence="2 3">
    <name type="scientific">Neolewinella maritima</name>
    <dbReference type="NCBI Taxonomy" id="1383882"/>
    <lineage>
        <taxon>Bacteria</taxon>
        <taxon>Pseudomonadati</taxon>
        <taxon>Bacteroidota</taxon>
        <taxon>Saprospiria</taxon>
        <taxon>Saprospirales</taxon>
        <taxon>Lewinellaceae</taxon>
        <taxon>Neolewinella</taxon>
    </lineage>
</organism>
<keyword evidence="3" id="KW-1185">Reference proteome</keyword>
<evidence type="ECO:0008006" key="4">
    <source>
        <dbReference type="Google" id="ProtNLM"/>
    </source>
</evidence>
<keyword evidence="1" id="KW-0472">Membrane</keyword>
<comment type="caution">
    <text evidence="2">The sequence shown here is derived from an EMBL/GenBank/DDBJ whole genome shotgun (WGS) entry which is preliminary data.</text>
</comment>
<reference evidence="2" key="1">
    <citation type="submission" date="2021-12" db="EMBL/GenBank/DDBJ databases">
        <authorList>
            <person name="Rodrigo-Torres L."/>
            <person name="Arahal R. D."/>
            <person name="Lucena T."/>
        </authorList>
    </citation>
    <scope>NUCLEOTIDE SEQUENCE</scope>
    <source>
        <strain evidence="2">CECT 8419</strain>
    </source>
</reference>
<evidence type="ECO:0000313" key="2">
    <source>
        <dbReference type="EMBL" id="CAH1001176.1"/>
    </source>
</evidence>
<feature type="transmembrane region" description="Helical" evidence="1">
    <location>
        <begin position="54"/>
        <end position="73"/>
    </location>
</feature>
<gene>
    <name evidence="2" type="ORF">LEM8419_02080</name>
</gene>
<keyword evidence="1" id="KW-1133">Transmembrane helix</keyword>
<dbReference type="Proteomes" id="UP000837803">
    <property type="component" value="Unassembled WGS sequence"/>
</dbReference>
<feature type="transmembrane region" description="Helical" evidence="1">
    <location>
        <begin position="85"/>
        <end position="104"/>
    </location>
</feature>
<name>A0ABN8F6E7_9BACT</name>
<protein>
    <recommendedName>
        <fullName evidence="4">VanZ family protein</fullName>
    </recommendedName>
</protein>
<proteinExistence type="predicted"/>
<evidence type="ECO:0000256" key="1">
    <source>
        <dbReference type="SAM" id="Phobius"/>
    </source>
</evidence>
<dbReference type="EMBL" id="CAKLPZ010000002">
    <property type="protein sequence ID" value="CAH1001176.1"/>
    <property type="molecule type" value="Genomic_DNA"/>
</dbReference>
<feature type="transmembrane region" description="Helical" evidence="1">
    <location>
        <begin position="21"/>
        <end position="42"/>
    </location>
</feature>
<accession>A0ABN8F6E7</accession>
<feature type="transmembrane region" description="Helical" evidence="1">
    <location>
        <begin position="116"/>
        <end position="134"/>
    </location>
</feature>
<evidence type="ECO:0000313" key="3">
    <source>
        <dbReference type="Proteomes" id="UP000837803"/>
    </source>
</evidence>